<sequence>MEDEIWIQIKSGNKKAFRTLFDQYYYSLCLYANSILKDADLSQDVVSDSFIRIWEKRENIHIESTIKNYLLLTVRNAVYSYLRSPESRKVDLNTVIENIENIPINNYDLEKDETILRVKKLIEELPDQRKKIFELATVGGKTYKEIAHLLGISVNTVNTQMSRAYRFLRDQLGSESLLLWILFTKN</sequence>
<evidence type="ECO:0000256" key="4">
    <source>
        <dbReference type="ARBA" id="ARBA00023163"/>
    </source>
</evidence>
<dbReference type="InterPro" id="IPR013249">
    <property type="entry name" value="RNA_pol_sigma70_r4_t2"/>
</dbReference>
<dbReference type="InterPro" id="IPR007627">
    <property type="entry name" value="RNA_pol_sigma70_r2"/>
</dbReference>
<dbReference type="NCBIfam" id="TIGR02985">
    <property type="entry name" value="Sig70_bacteroi1"/>
    <property type="match status" value="1"/>
</dbReference>
<evidence type="ECO:0000313" key="8">
    <source>
        <dbReference type="Proteomes" id="UP000428260"/>
    </source>
</evidence>
<keyword evidence="2" id="KW-0805">Transcription regulation</keyword>
<dbReference type="SUPFAM" id="SSF88659">
    <property type="entry name" value="Sigma3 and sigma4 domains of RNA polymerase sigma factors"/>
    <property type="match status" value="1"/>
</dbReference>
<dbReference type="GO" id="GO:0016987">
    <property type="term" value="F:sigma factor activity"/>
    <property type="evidence" value="ECO:0007669"/>
    <property type="project" value="UniProtKB-KW"/>
</dbReference>
<feature type="domain" description="RNA polymerase sigma-70 region 2" evidence="5">
    <location>
        <begin position="20"/>
        <end position="84"/>
    </location>
</feature>
<dbReference type="NCBIfam" id="TIGR02937">
    <property type="entry name" value="sigma70-ECF"/>
    <property type="match status" value="1"/>
</dbReference>
<feature type="domain" description="RNA polymerase sigma factor 70 region 4 type 2" evidence="6">
    <location>
        <begin position="117"/>
        <end position="168"/>
    </location>
</feature>
<dbReference type="Gene3D" id="1.10.1740.10">
    <property type="match status" value="1"/>
</dbReference>
<dbReference type="InterPro" id="IPR014327">
    <property type="entry name" value="RNA_pol_sigma70_bacteroid"/>
</dbReference>
<dbReference type="Pfam" id="PF04542">
    <property type="entry name" value="Sigma70_r2"/>
    <property type="match status" value="1"/>
</dbReference>
<dbReference type="InterPro" id="IPR036388">
    <property type="entry name" value="WH-like_DNA-bd_sf"/>
</dbReference>
<evidence type="ECO:0000256" key="2">
    <source>
        <dbReference type="ARBA" id="ARBA00023015"/>
    </source>
</evidence>
<dbReference type="PANTHER" id="PTHR43133:SF46">
    <property type="entry name" value="RNA POLYMERASE SIGMA-70 FACTOR ECF SUBFAMILY"/>
    <property type="match status" value="1"/>
</dbReference>
<reference evidence="7 8" key="1">
    <citation type="submission" date="2019-11" db="EMBL/GenBank/DDBJ databases">
        <authorList>
            <person name="Zheng R.K."/>
            <person name="Sun C.M."/>
        </authorList>
    </citation>
    <scope>NUCLEOTIDE SEQUENCE [LARGE SCALE GENOMIC DNA]</scope>
    <source>
        <strain evidence="7 8">WC007</strain>
    </source>
</reference>
<evidence type="ECO:0000313" key="7">
    <source>
        <dbReference type="EMBL" id="QGY47180.1"/>
    </source>
</evidence>
<dbReference type="RefSeq" id="WP_158870795.1">
    <property type="nucleotide sequence ID" value="NZ_CP046401.1"/>
</dbReference>
<evidence type="ECO:0000256" key="3">
    <source>
        <dbReference type="ARBA" id="ARBA00023082"/>
    </source>
</evidence>
<organism evidence="7 8">
    <name type="scientific">Maribellus comscasis</name>
    <dbReference type="NCBI Taxonomy" id="2681766"/>
    <lineage>
        <taxon>Bacteria</taxon>
        <taxon>Pseudomonadati</taxon>
        <taxon>Bacteroidota</taxon>
        <taxon>Bacteroidia</taxon>
        <taxon>Marinilabiliales</taxon>
        <taxon>Prolixibacteraceae</taxon>
        <taxon>Maribellus</taxon>
    </lineage>
</organism>
<evidence type="ECO:0000259" key="5">
    <source>
        <dbReference type="Pfam" id="PF04542"/>
    </source>
</evidence>
<dbReference type="PANTHER" id="PTHR43133">
    <property type="entry name" value="RNA POLYMERASE ECF-TYPE SIGMA FACTO"/>
    <property type="match status" value="1"/>
</dbReference>
<dbReference type="KEGG" id="mcos:GM418_27005"/>
<proteinExistence type="inferred from homology"/>
<accession>A0A6I6K154</accession>
<name>A0A6I6K154_9BACT</name>
<dbReference type="SUPFAM" id="SSF88946">
    <property type="entry name" value="Sigma2 domain of RNA polymerase sigma factors"/>
    <property type="match status" value="1"/>
</dbReference>
<dbReference type="GO" id="GO:0006352">
    <property type="term" value="P:DNA-templated transcription initiation"/>
    <property type="evidence" value="ECO:0007669"/>
    <property type="project" value="InterPro"/>
</dbReference>
<dbReference type="Gene3D" id="1.10.10.10">
    <property type="entry name" value="Winged helix-like DNA-binding domain superfamily/Winged helix DNA-binding domain"/>
    <property type="match status" value="1"/>
</dbReference>
<dbReference type="InterPro" id="IPR013325">
    <property type="entry name" value="RNA_pol_sigma_r2"/>
</dbReference>
<dbReference type="EMBL" id="CP046401">
    <property type="protein sequence ID" value="QGY47180.1"/>
    <property type="molecule type" value="Genomic_DNA"/>
</dbReference>
<gene>
    <name evidence="7" type="ORF">GM418_27005</name>
</gene>
<dbReference type="AlphaFoldDB" id="A0A6I6K154"/>
<dbReference type="InterPro" id="IPR014284">
    <property type="entry name" value="RNA_pol_sigma-70_dom"/>
</dbReference>
<dbReference type="Pfam" id="PF08281">
    <property type="entry name" value="Sigma70_r4_2"/>
    <property type="match status" value="1"/>
</dbReference>
<dbReference type="Proteomes" id="UP000428260">
    <property type="component" value="Chromosome"/>
</dbReference>
<evidence type="ECO:0000256" key="1">
    <source>
        <dbReference type="ARBA" id="ARBA00010641"/>
    </source>
</evidence>
<keyword evidence="8" id="KW-1185">Reference proteome</keyword>
<keyword evidence="3" id="KW-0731">Sigma factor</keyword>
<dbReference type="GO" id="GO:0003677">
    <property type="term" value="F:DNA binding"/>
    <property type="evidence" value="ECO:0007669"/>
    <property type="project" value="InterPro"/>
</dbReference>
<comment type="similarity">
    <text evidence="1">Belongs to the sigma-70 factor family. ECF subfamily.</text>
</comment>
<protein>
    <submittedName>
        <fullName evidence="7">RNA polymerase sigma-70 factor</fullName>
    </submittedName>
</protein>
<dbReference type="InterPro" id="IPR039425">
    <property type="entry name" value="RNA_pol_sigma-70-like"/>
</dbReference>
<keyword evidence="4" id="KW-0804">Transcription</keyword>
<dbReference type="CDD" id="cd06171">
    <property type="entry name" value="Sigma70_r4"/>
    <property type="match status" value="1"/>
</dbReference>
<dbReference type="InterPro" id="IPR013324">
    <property type="entry name" value="RNA_pol_sigma_r3/r4-like"/>
</dbReference>
<evidence type="ECO:0000259" key="6">
    <source>
        <dbReference type="Pfam" id="PF08281"/>
    </source>
</evidence>